<keyword evidence="4" id="KW-0808">Transferase</keyword>
<evidence type="ECO:0000256" key="7">
    <source>
        <dbReference type="ARBA" id="ARBA00022777"/>
    </source>
</evidence>
<name>A0A1R2AW97_9CILI</name>
<dbReference type="InterPro" id="IPR000719">
    <property type="entry name" value="Prot_kinase_dom"/>
</dbReference>
<dbReference type="PROSITE" id="PS50011">
    <property type="entry name" value="PROTEIN_KINASE_DOM"/>
    <property type="match status" value="1"/>
</dbReference>
<keyword evidence="5" id="KW-0479">Metal-binding</keyword>
<keyword evidence="15" id="KW-1185">Reference proteome</keyword>
<evidence type="ECO:0000313" key="14">
    <source>
        <dbReference type="EMBL" id="OMJ68796.1"/>
    </source>
</evidence>
<evidence type="ECO:0000313" key="15">
    <source>
        <dbReference type="Proteomes" id="UP000187209"/>
    </source>
</evidence>
<dbReference type="Gene3D" id="1.10.510.10">
    <property type="entry name" value="Transferase(Phosphotransferase) domain 1"/>
    <property type="match status" value="1"/>
</dbReference>
<dbReference type="SUPFAM" id="SSF51206">
    <property type="entry name" value="cAMP-binding domain-like"/>
    <property type="match status" value="3"/>
</dbReference>
<dbReference type="PROSITE" id="PS50042">
    <property type="entry name" value="CNMP_BINDING_3"/>
    <property type="match status" value="3"/>
</dbReference>
<organism evidence="14 15">
    <name type="scientific">Stentor coeruleus</name>
    <dbReference type="NCBI Taxonomy" id="5963"/>
    <lineage>
        <taxon>Eukaryota</taxon>
        <taxon>Sar</taxon>
        <taxon>Alveolata</taxon>
        <taxon>Ciliophora</taxon>
        <taxon>Postciliodesmatophora</taxon>
        <taxon>Heterotrichea</taxon>
        <taxon>Heterotrichida</taxon>
        <taxon>Stentoridae</taxon>
        <taxon>Stentor</taxon>
    </lineage>
</organism>
<evidence type="ECO:0000256" key="8">
    <source>
        <dbReference type="ARBA" id="ARBA00022840"/>
    </source>
</evidence>
<evidence type="ECO:0000259" key="12">
    <source>
        <dbReference type="PROSITE" id="PS50011"/>
    </source>
</evidence>
<dbReference type="SUPFAM" id="SSF56112">
    <property type="entry name" value="Protein kinase-like (PK-like)"/>
    <property type="match status" value="1"/>
</dbReference>
<keyword evidence="7" id="KW-0418">Kinase</keyword>
<feature type="region of interest" description="Disordered" evidence="11">
    <location>
        <begin position="1"/>
        <end position="27"/>
    </location>
</feature>
<reference evidence="14 15" key="1">
    <citation type="submission" date="2016-11" db="EMBL/GenBank/DDBJ databases">
        <title>The macronuclear genome of Stentor coeruleus: a giant cell with tiny introns.</title>
        <authorList>
            <person name="Slabodnick M."/>
            <person name="Ruby J.G."/>
            <person name="Reiff S.B."/>
            <person name="Swart E.C."/>
            <person name="Gosai S."/>
            <person name="Prabakaran S."/>
            <person name="Witkowska E."/>
            <person name="Larue G.E."/>
            <person name="Fisher S."/>
            <person name="Freeman R.M."/>
            <person name="Gunawardena J."/>
            <person name="Chu W."/>
            <person name="Stover N.A."/>
            <person name="Gregory B.D."/>
            <person name="Nowacki M."/>
            <person name="Derisi J."/>
            <person name="Roy S.W."/>
            <person name="Marshall W.F."/>
            <person name="Sood P."/>
        </authorList>
    </citation>
    <scope>NUCLEOTIDE SEQUENCE [LARGE SCALE GENOMIC DNA]</scope>
    <source>
        <strain evidence="14">WM001</strain>
    </source>
</reference>
<dbReference type="PANTHER" id="PTHR24353:SF37">
    <property type="entry name" value="CAMP-DEPENDENT PROTEIN KINASE CATALYTIC SUBUNIT PRKX"/>
    <property type="match status" value="1"/>
</dbReference>
<keyword evidence="9" id="KW-0460">Magnesium</keyword>
<evidence type="ECO:0000256" key="5">
    <source>
        <dbReference type="ARBA" id="ARBA00022723"/>
    </source>
</evidence>
<comment type="caution">
    <text evidence="14">The sequence shown here is derived from an EMBL/GenBank/DDBJ whole genome shotgun (WGS) entry which is preliminary data.</text>
</comment>
<feature type="domain" description="Cyclic nucleotide-binding" evidence="13">
    <location>
        <begin position="419"/>
        <end position="515"/>
    </location>
</feature>
<evidence type="ECO:0000256" key="6">
    <source>
        <dbReference type="ARBA" id="ARBA00022741"/>
    </source>
</evidence>
<evidence type="ECO:0000256" key="11">
    <source>
        <dbReference type="SAM" id="MobiDB-lite"/>
    </source>
</evidence>
<evidence type="ECO:0000256" key="9">
    <source>
        <dbReference type="ARBA" id="ARBA00022842"/>
    </source>
</evidence>
<dbReference type="Gene3D" id="3.30.200.20">
    <property type="entry name" value="Phosphorylase Kinase, domain 1"/>
    <property type="match status" value="1"/>
</dbReference>
<keyword evidence="2" id="KW-0963">Cytoplasm</keyword>
<dbReference type="PANTHER" id="PTHR24353">
    <property type="entry name" value="CYCLIC NUCLEOTIDE-DEPENDENT PROTEIN KINASE"/>
    <property type="match status" value="1"/>
</dbReference>
<dbReference type="InterPro" id="IPR018490">
    <property type="entry name" value="cNMP-bd_dom_sf"/>
</dbReference>
<dbReference type="PROSITE" id="PS00888">
    <property type="entry name" value="CNMP_BINDING_1"/>
    <property type="match status" value="1"/>
</dbReference>
<dbReference type="Gene3D" id="2.60.120.10">
    <property type="entry name" value="Jelly Rolls"/>
    <property type="match status" value="3"/>
</dbReference>
<dbReference type="GO" id="GO:0046872">
    <property type="term" value="F:metal ion binding"/>
    <property type="evidence" value="ECO:0007669"/>
    <property type="project" value="UniProtKB-KW"/>
</dbReference>
<comment type="cofactor">
    <cofactor evidence="1">
        <name>Mg(2+)</name>
        <dbReference type="ChEBI" id="CHEBI:18420"/>
    </cofactor>
</comment>
<sequence length="849" mass="97360">MGAKCLGRAKESETIMSSSTTEKDFDSNKNAEEIKDLIFLNNEELNDLSKKFIFKALKSNHLFKDITTEDVSLIYKSLQMCVVETQKFVFQQGQPGSLFFIINSGMVEIQVDGHKREVLTKESCFGETALLGDSNRKSSAIALSKCSFWVLGRQKFMEVLKKMLSRNYDKIRKVISKASFFSSLAENYKDLLAKVSILHRYEDGETIIHEGDDGNLLFILNFGTIVFMRNSQELIRISNEGVVFGESCLLTGFKRTASCVSYGISEILSIDQKSLQKIFGNGYKDILLKTIAKHSLLTDPHLSLLSKNSIITISDCMKWVNFNNGSLVLSRNYTKNMLKVVCVGNIISNGPSKIKLPAYQVIGFNNKNERGLKSEEYLAGGNTIIGELENTEVEKIIGIKSENLFEYLETLKFMKKVSIFKQFSLESIRKISEGMSKAKYKKQSMIFDIGSTSDSIMIVKSGIVEIVKDNKPLRLIGKYDSFGERTMREKYRSASAFTNGGCELFIISKDLLIDLPDNRYLKSELDRKKYYQKELKYENLEIVGKLTEIETGRQRYCAKNLLDDYVYELIIIPKYSLNDYDDCMKLIREKEILLQLDHSLIIKIVSSGKIDRFVYFIREYVKGGTLNSVIPSTEEYCKIIILYLSSVLEYLHEKNIVYREINPDNIIIGKNGLPYLYNFKNAKVVIDRTQTKVGNPFYMAPEIIQGKGYTKNIDYWSLGIVLYEMLYGVLPFNMNSEDEPLEVCDKIVKGNLNFPQKTFEAANQVISKLLTNCKERIDSEGIKRHYWMSNIEWEKLINMDVVNDEFPKINTEFVRMNTSSSTEISILFKNISNYSIQNEVKKFDWGNYF</sequence>
<dbReference type="CDD" id="cd00038">
    <property type="entry name" value="CAP_ED"/>
    <property type="match status" value="3"/>
</dbReference>
<evidence type="ECO:0000259" key="13">
    <source>
        <dbReference type="PROSITE" id="PS50042"/>
    </source>
</evidence>
<dbReference type="Proteomes" id="UP000187209">
    <property type="component" value="Unassembled WGS sequence"/>
</dbReference>
<dbReference type="Pfam" id="PF00069">
    <property type="entry name" value="Pkinase"/>
    <property type="match status" value="1"/>
</dbReference>
<evidence type="ECO:0000256" key="1">
    <source>
        <dbReference type="ARBA" id="ARBA00001946"/>
    </source>
</evidence>
<evidence type="ECO:0000256" key="4">
    <source>
        <dbReference type="ARBA" id="ARBA00022679"/>
    </source>
</evidence>
<feature type="domain" description="Cyclic nucleotide-binding" evidence="13">
    <location>
        <begin position="62"/>
        <end position="160"/>
    </location>
</feature>
<keyword evidence="6" id="KW-0547">Nucleotide-binding</keyword>
<accession>A0A1R2AW97</accession>
<dbReference type="InterPro" id="IPR018488">
    <property type="entry name" value="cNMP-bd_CS"/>
</dbReference>
<evidence type="ECO:0000256" key="2">
    <source>
        <dbReference type="ARBA" id="ARBA00022490"/>
    </source>
</evidence>
<keyword evidence="8" id="KW-0067">ATP-binding</keyword>
<dbReference type="InterPro" id="IPR014710">
    <property type="entry name" value="RmlC-like_jellyroll"/>
</dbReference>
<evidence type="ECO:0000256" key="10">
    <source>
        <dbReference type="ARBA" id="ARBA00024113"/>
    </source>
</evidence>
<evidence type="ECO:0000256" key="3">
    <source>
        <dbReference type="ARBA" id="ARBA00022527"/>
    </source>
</evidence>
<dbReference type="GO" id="GO:0005952">
    <property type="term" value="C:cAMP-dependent protein kinase complex"/>
    <property type="evidence" value="ECO:0007669"/>
    <property type="project" value="TreeGrafter"/>
</dbReference>
<proteinExistence type="predicted"/>
<feature type="domain" description="Protein kinase" evidence="12">
    <location>
        <begin position="537"/>
        <end position="788"/>
    </location>
</feature>
<dbReference type="AlphaFoldDB" id="A0A1R2AW97"/>
<feature type="domain" description="Cyclic nucleotide-binding" evidence="13">
    <location>
        <begin position="180"/>
        <end position="280"/>
    </location>
</feature>
<dbReference type="SMART" id="SM00100">
    <property type="entry name" value="cNMP"/>
    <property type="match status" value="3"/>
</dbReference>
<dbReference type="GO" id="GO:0005524">
    <property type="term" value="F:ATP binding"/>
    <property type="evidence" value="ECO:0007669"/>
    <property type="project" value="UniProtKB-KW"/>
</dbReference>
<dbReference type="Pfam" id="PF00027">
    <property type="entry name" value="cNMP_binding"/>
    <property type="match status" value="3"/>
</dbReference>
<dbReference type="GO" id="GO:0004691">
    <property type="term" value="F:cAMP-dependent protein kinase activity"/>
    <property type="evidence" value="ECO:0007669"/>
    <property type="project" value="TreeGrafter"/>
</dbReference>
<dbReference type="InterPro" id="IPR000595">
    <property type="entry name" value="cNMP-bd_dom"/>
</dbReference>
<protein>
    <recommendedName>
        <fullName evidence="10">cGMP-dependent protein kinase</fullName>
    </recommendedName>
</protein>
<gene>
    <name evidence="14" type="ORF">SteCoe_33654</name>
</gene>
<dbReference type="EMBL" id="MPUH01001280">
    <property type="protein sequence ID" value="OMJ68796.1"/>
    <property type="molecule type" value="Genomic_DNA"/>
</dbReference>
<keyword evidence="3" id="KW-0723">Serine/threonine-protein kinase</keyword>
<dbReference type="OrthoDB" id="100546at2759"/>
<dbReference type="InterPro" id="IPR011009">
    <property type="entry name" value="Kinase-like_dom_sf"/>
</dbReference>